<organism evidence="8 9">
    <name type="scientific">Meganyctiphanes norvegica</name>
    <name type="common">Northern krill</name>
    <name type="synonym">Thysanopoda norvegica</name>
    <dbReference type="NCBI Taxonomy" id="48144"/>
    <lineage>
        <taxon>Eukaryota</taxon>
        <taxon>Metazoa</taxon>
        <taxon>Ecdysozoa</taxon>
        <taxon>Arthropoda</taxon>
        <taxon>Crustacea</taxon>
        <taxon>Multicrustacea</taxon>
        <taxon>Malacostraca</taxon>
        <taxon>Eumalacostraca</taxon>
        <taxon>Eucarida</taxon>
        <taxon>Euphausiacea</taxon>
        <taxon>Euphausiidae</taxon>
        <taxon>Meganyctiphanes</taxon>
    </lineage>
</organism>
<protein>
    <recommendedName>
        <fullName evidence="10">Nesprin-1-like</fullName>
    </recommendedName>
</protein>
<keyword evidence="5" id="KW-0472">Membrane</keyword>
<dbReference type="Proteomes" id="UP001497623">
    <property type="component" value="Unassembled WGS sequence"/>
</dbReference>
<dbReference type="SMART" id="SM00150">
    <property type="entry name" value="SPEC"/>
    <property type="match status" value="8"/>
</dbReference>
<proteinExistence type="predicted"/>
<dbReference type="Pfam" id="PF00435">
    <property type="entry name" value="Spectrin"/>
    <property type="match status" value="1"/>
</dbReference>
<evidence type="ECO:0000313" key="8">
    <source>
        <dbReference type="EMBL" id="CAL4111462.1"/>
    </source>
</evidence>
<evidence type="ECO:0008006" key="10">
    <source>
        <dbReference type="Google" id="ProtNLM"/>
    </source>
</evidence>
<dbReference type="GO" id="GO:0007097">
    <property type="term" value="P:nuclear migration"/>
    <property type="evidence" value="ECO:0007669"/>
    <property type="project" value="TreeGrafter"/>
</dbReference>
<keyword evidence="2" id="KW-0812">Transmembrane</keyword>
<dbReference type="PANTHER" id="PTHR47535:SF7">
    <property type="entry name" value="CALMIN"/>
    <property type="match status" value="1"/>
</dbReference>
<evidence type="ECO:0000256" key="7">
    <source>
        <dbReference type="SAM" id="MobiDB-lite"/>
    </source>
</evidence>
<evidence type="ECO:0000313" key="9">
    <source>
        <dbReference type="Proteomes" id="UP001497623"/>
    </source>
</evidence>
<feature type="compositionally biased region" description="Acidic residues" evidence="7">
    <location>
        <begin position="57"/>
        <end position="96"/>
    </location>
</feature>
<evidence type="ECO:0000256" key="1">
    <source>
        <dbReference type="ARBA" id="ARBA00004370"/>
    </source>
</evidence>
<keyword evidence="9" id="KW-1185">Reference proteome</keyword>
<keyword evidence="3" id="KW-0677">Repeat</keyword>
<dbReference type="InterPro" id="IPR052403">
    <property type="entry name" value="LINC-complex_assoc"/>
</dbReference>
<feature type="compositionally biased region" description="Basic and acidic residues" evidence="7">
    <location>
        <begin position="44"/>
        <end position="56"/>
    </location>
</feature>
<dbReference type="InterPro" id="IPR002017">
    <property type="entry name" value="Spectrin_repeat"/>
</dbReference>
<dbReference type="GO" id="GO:0051015">
    <property type="term" value="F:actin filament binding"/>
    <property type="evidence" value="ECO:0007669"/>
    <property type="project" value="TreeGrafter"/>
</dbReference>
<dbReference type="GO" id="GO:0034993">
    <property type="term" value="C:meiotic nuclear membrane microtubule tethering complex"/>
    <property type="evidence" value="ECO:0007669"/>
    <property type="project" value="TreeGrafter"/>
</dbReference>
<evidence type="ECO:0000256" key="3">
    <source>
        <dbReference type="ARBA" id="ARBA00022737"/>
    </source>
</evidence>
<dbReference type="InterPro" id="IPR018159">
    <property type="entry name" value="Spectrin/alpha-actinin"/>
</dbReference>
<keyword evidence="6" id="KW-0175">Coiled coil</keyword>
<dbReference type="SUPFAM" id="SSF46966">
    <property type="entry name" value="Spectrin repeat"/>
    <property type="match status" value="12"/>
</dbReference>
<dbReference type="Gene3D" id="1.20.58.60">
    <property type="match status" value="9"/>
</dbReference>
<reference evidence="8 9" key="1">
    <citation type="submission" date="2024-05" db="EMBL/GenBank/DDBJ databases">
        <authorList>
            <person name="Wallberg A."/>
        </authorList>
    </citation>
    <scope>NUCLEOTIDE SEQUENCE [LARGE SCALE GENOMIC DNA]</scope>
</reference>
<keyword evidence="4" id="KW-1133">Transmembrane helix</keyword>
<feature type="coiled-coil region" evidence="6">
    <location>
        <begin position="422"/>
        <end position="449"/>
    </location>
</feature>
<dbReference type="GO" id="GO:0008285">
    <property type="term" value="P:negative regulation of cell population proliferation"/>
    <property type="evidence" value="ECO:0007669"/>
    <property type="project" value="TreeGrafter"/>
</dbReference>
<evidence type="ECO:0000256" key="4">
    <source>
        <dbReference type="ARBA" id="ARBA00022989"/>
    </source>
</evidence>
<accession>A0AAV2R3U1</accession>
<dbReference type="PANTHER" id="PTHR47535">
    <property type="entry name" value="MUSCLE-SPECIFIC PROTEIN 300 KDA, ISOFORM G"/>
    <property type="match status" value="1"/>
</dbReference>
<dbReference type="GO" id="GO:0005640">
    <property type="term" value="C:nuclear outer membrane"/>
    <property type="evidence" value="ECO:0007669"/>
    <property type="project" value="TreeGrafter"/>
</dbReference>
<sequence length="2083" mass="240685">MISSAVFEDYYLASEDLNILCISEMYRMSLANKNVLSSCKKKKSDSSDDKDSQIEDYKEDDDDDNNDDNDENDNDDNDNNSNDNNDDDDTASDEPCDDLEKISLRKLRSVWRSLKPLMKDEYIIGKWYAVIFQSKRNKRLYIGKVLNHFLFDENGGVESLEIRYLKPKMGHGTILEVTPSHLPDISNFVLEDTNTLLPHFTPIDETLEEKKIESRVSILILHDIIAHQQTIIEVRDKAENLPEKSERIKTFLESASAHHQEMMDRIQDYLEKYEGIVSDHQAYCKAVFETQEWLDATSHTIDICASPATDNITLRANLEKLKNLKLSLPEEETRISQIRTLGEKVIPGTCESGQINVRNQIDTTQQEWQGILSSVNSTIDNIEGTLGQWGDFESNKEAIFVWLREMDNKLHAVKLCPNLPEKQDILDQLKKLQGEIRAKELEFDQLTERSQNLCRGTHPVRGSQVNELTTRYQQICTKVKDMHTKWHLYVTHHADYEGRLNECHSWLQDIKKKLSYCADVSATSQDDLDRKMETIQDLLLYKEEGFTKVQGTVELAQMVLANTSTDGHHQITGCVESLQNEWSSVASKMVETKTYLDETIHRWAGFLDNIHQLHKTIDHVEHTLSDVSQYQSSISEKRAQLERLKTLEEKLRCEKYEVETLKMKATEMLASKEQQQAAQQAQNILKQFENLSERIKTLRTERETQYRDHRHYKEAYDDLMAMVNRTRDKIPALKQRNLGDRLSIETAVQALDTLLTRQAQGQNLVDQLLHHGQVLLHSTSQSGQESIKNEMRAATESFQELFKEITKQKEGLAKTVVQWRDYKDEYEKMSDWLQKADADMKAYKTMLYASIGEKTQQVQNVKDFVIFSNTSSCDLLTHHKLTKFLQDTILTGFGKNPTVKSLTKVKVLMNMASDVLRKVEASFDQHKQYEQYLLKAEEWMDNARMVIKDVTDMSPDAAQETLERHLEMIQSLMRKQEEGQNLVHQAVNWGEKVLRNTRSDGRDDINSKLETLQNDWDKLIRKLSSAKVNLETSLLQWADMSASYNNMTQWISEKEAKLQELTTHIAMAGRRSGLSTGMTTLSIGERKANLRRTTSIVQDIVSFEPMIESITSKATESQTGLDFVDAGNEFMHWLRGAKERMAKCAEPTGDKDTISGKATILKMLQNEQEEGQLKLDRAFTLAEKACNLADEEDREVVEEEVAFLQDEFDNFLGQVGKTKNLLEMGIVKWTEYEDKFRECESWLKNMEIKVQSYNRFQNSVMEKRQVLEEFQGVLQRIFDWQKTLDLLNMRAQLLLETCADSRVSNAVTALTTKYNTLLSLAKEVMRRLECHFQEHQQHNQLYVELQDWIGRSRDKLEDINIDVATRDHLGHSLQAIKGVKNTLEQGQHKLRYVLELKERVVLNTEQGGVQTIQQTTESIKAHFDNLMSDIYSTQQKLSSKLSRAEETEKMRETVTEWLDELKKKASEQGVYFSELSEKRAALEKYRILSRDIAAHFDMVERLAVKHEEEGYAESAPDECIKMYEDIRKLVAENIATMEVYVKEHEEYHFCHQEAVEELRTSRIEMHRYSGTHGKKADVAEKAAHQEDIGSELPDAEELVRRAIMLNKSITESTSVHGQEILRIESDKLWEEWESLQRLSSQTISTMNKCLKAWDDYQQVYDALEIWLQKFQLLVQQQPSEPTPSDLITWREMLGEANSKKTEMEILNDRCEVLMEYSAYGPIRDQTLTLQTSYTNVLTNLQSLVVIGQKTLSDHTEFMSAKDELVNWLATAQGTVSDCQDTIGPQHQVLDKLDTVKMVSTRLTEGQHLLGVLSDALNKALIMSQQDQQEVLKLEFSTHRTTWEQLNMDLTSTLSKLKNAVNKWEEFGECGSRLDAWLSELEEVLVETPETRGEVAEMKTFIERYKNIALQIAEKQEALESLLEEAEEFSETSGDTEILSRVEAQEAKWELLQNRCNEIIHILENEISEYSSYHSGLQATEKWLLQMSFQLMAENSLYICNREQTLDQIESHSELLQEVVDYQTQLDQVKHAGHQQIDRYIGSVPSIQDKIERQLHNIQESYNSLFQTANHIHKRLNDSLAKFQ</sequence>
<feature type="non-terminal residue" evidence="8">
    <location>
        <position position="2083"/>
    </location>
</feature>
<feature type="region of interest" description="Disordered" evidence="7">
    <location>
        <begin position="38"/>
        <end position="96"/>
    </location>
</feature>
<comment type="subcellular location">
    <subcellularLocation>
        <location evidence="1">Membrane</location>
    </subcellularLocation>
</comment>
<feature type="coiled-coil region" evidence="6">
    <location>
        <begin position="627"/>
        <end position="708"/>
    </location>
</feature>
<dbReference type="EMBL" id="CAXKWB010014687">
    <property type="protein sequence ID" value="CAL4111462.1"/>
    <property type="molecule type" value="Genomic_DNA"/>
</dbReference>
<evidence type="ECO:0000256" key="5">
    <source>
        <dbReference type="ARBA" id="ARBA00023136"/>
    </source>
</evidence>
<evidence type="ECO:0000256" key="6">
    <source>
        <dbReference type="SAM" id="Coils"/>
    </source>
</evidence>
<dbReference type="GO" id="GO:0005737">
    <property type="term" value="C:cytoplasm"/>
    <property type="evidence" value="ECO:0007669"/>
    <property type="project" value="TreeGrafter"/>
</dbReference>
<gene>
    <name evidence="8" type="ORF">MNOR_LOCUS19651</name>
</gene>
<comment type="caution">
    <text evidence="8">The sequence shown here is derived from an EMBL/GenBank/DDBJ whole genome shotgun (WGS) entry which is preliminary data.</text>
</comment>
<evidence type="ECO:0000256" key="2">
    <source>
        <dbReference type="ARBA" id="ARBA00022692"/>
    </source>
</evidence>
<feature type="coiled-coil region" evidence="6">
    <location>
        <begin position="1904"/>
        <end position="1931"/>
    </location>
</feature>
<name>A0AAV2R3U1_MEGNR</name>